<evidence type="ECO:0000256" key="2">
    <source>
        <dbReference type="ARBA" id="ARBA00023125"/>
    </source>
</evidence>
<dbReference type="Gene3D" id="1.10.10.10">
    <property type="entry name" value="Winged helix-like DNA-binding domain superfamily/Winged helix DNA-binding domain"/>
    <property type="match status" value="1"/>
</dbReference>
<organism evidence="5 6">
    <name type="scientific">Trinickia dabaoshanensis</name>
    <dbReference type="NCBI Taxonomy" id="564714"/>
    <lineage>
        <taxon>Bacteria</taxon>
        <taxon>Pseudomonadati</taxon>
        <taxon>Pseudomonadota</taxon>
        <taxon>Betaproteobacteria</taxon>
        <taxon>Burkholderiales</taxon>
        <taxon>Burkholderiaceae</taxon>
        <taxon>Trinickia</taxon>
    </lineage>
</organism>
<evidence type="ECO:0000259" key="4">
    <source>
        <dbReference type="PROSITE" id="PS50995"/>
    </source>
</evidence>
<evidence type="ECO:0000256" key="1">
    <source>
        <dbReference type="ARBA" id="ARBA00023015"/>
    </source>
</evidence>
<dbReference type="PANTHER" id="PTHR42756:SF1">
    <property type="entry name" value="TRANSCRIPTIONAL REPRESSOR OF EMRAB OPERON"/>
    <property type="match status" value="1"/>
</dbReference>
<dbReference type="InterPro" id="IPR000835">
    <property type="entry name" value="HTH_MarR-typ"/>
</dbReference>
<dbReference type="InterPro" id="IPR036388">
    <property type="entry name" value="WH-like_DNA-bd_sf"/>
</dbReference>
<keyword evidence="1" id="KW-0805">Transcription regulation</keyword>
<name>A0A2N7VI80_9BURK</name>
<dbReference type="EMBL" id="PNYA01000022">
    <property type="protein sequence ID" value="PMS16837.1"/>
    <property type="molecule type" value="Genomic_DNA"/>
</dbReference>
<dbReference type="InterPro" id="IPR036390">
    <property type="entry name" value="WH_DNA-bd_sf"/>
</dbReference>
<feature type="domain" description="HTH marR-type" evidence="4">
    <location>
        <begin position="22"/>
        <end position="154"/>
    </location>
</feature>
<evidence type="ECO:0000256" key="3">
    <source>
        <dbReference type="ARBA" id="ARBA00023163"/>
    </source>
</evidence>
<dbReference type="SUPFAM" id="SSF46785">
    <property type="entry name" value="Winged helix' DNA-binding domain"/>
    <property type="match status" value="1"/>
</dbReference>
<dbReference type="SMART" id="SM00347">
    <property type="entry name" value="HTH_MARR"/>
    <property type="match status" value="1"/>
</dbReference>
<dbReference type="OrthoDB" id="117723at2"/>
<evidence type="ECO:0000313" key="6">
    <source>
        <dbReference type="Proteomes" id="UP000235616"/>
    </source>
</evidence>
<proteinExistence type="predicted"/>
<keyword evidence="3" id="KW-0804">Transcription</keyword>
<dbReference type="GO" id="GO:0003700">
    <property type="term" value="F:DNA-binding transcription factor activity"/>
    <property type="evidence" value="ECO:0007669"/>
    <property type="project" value="InterPro"/>
</dbReference>
<dbReference type="GO" id="GO:0003677">
    <property type="term" value="F:DNA binding"/>
    <property type="evidence" value="ECO:0007669"/>
    <property type="project" value="UniProtKB-KW"/>
</dbReference>
<dbReference type="Proteomes" id="UP000235616">
    <property type="component" value="Unassembled WGS sequence"/>
</dbReference>
<comment type="caution">
    <text evidence="5">The sequence shown here is derived from an EMBL/GenBank/DDBJ whole genome shotgun (WGS) entry which is preliminary data.</text>
</comment>
<reference evidence="5 6" key="1">
    <citation type="submission" date="2018-01" db="EMBL/GenBank/DDBJ databases">
        <title>Whole genome analyses suggest that Burkholderia sensu lato contains two further novel genera in the rhizoxinica-symbiotica group Mycetohabitans gen. nov., and Trinickia gen. nov.: implications for the evolution of diazotrophy and nodulation in the Burkholderiaceae.</title>
        <authorList>
            <person name="Estrada-de los Santos P."/>
            <person name="Palmer M."/>
            <person name="Chavez-Ramirez B."/>
            <person name="Beukes C."/>
            <person name="Steenkamp E.T."/>
            <person name="Hirsch A.M."/>
            <person name="Manyaka P."/>
            <person name="Maluk M."/>
            <person name="Lafos M."/>
            <person name="Crook M."/>
            <person name="Gross E."/>
            <person name="Simon M.F."/>
            <person name="Bueno dos Reis Junior F."/>
            <person name="Poole P.S."/>
            <person name="Venter S.N."/>
            <person name="James E.K."/>
        </authorList>
    </citation>
    <scope>NUCLEOTIDE SEQUENCE [LARGE SCALE GENOMIC DNA]</scope>
    <source>
        <strain evidence="5 6">GIMN1.004</strain>
    </source>
</reference>
<dbReference type="PRINTS" id="PR00598">
    <property type="entry name" value="HTHMARR"/>
</dbReference>
<accession>A0A2N7VI80</accession>
<gene>
    <name evidence="5" type="ORF">C0Z18_22075</name>
</gene>
<dbReference type="PANTHER" id="PTHR42756">
    <property type="entry name" value="TRANSCRIPTIONAL REGULATOR, MARR"/>
    <property type="match status" value="1"/>
</dbReference>
<sequence length="155" mass="17150">MSLMLPSSGDDASEQADQSALLDLAGYNIRRAYLVIQALFDQEMEKHDLRQAEFSVLSIVRGNPGINQRALADALAVAPPNLATLLDRLEARGLVARQRSTEDKRVQHVELTTQGVRLYSRALKAAGTADAQALQHLSEAEREQLKTLLRKIFVE</sequence>
<dbReference type="AlphaFoldDB" id="A0A2N7VI80"/>
<keyword evidence="2" id="KW-0238">DNA-binding</keyword>
<keyword evidence="6" id="KW-1185">Reference proteome</keyword>
<evidence type="ECO:0000313" key="5">
    <source>
        <dbReference type="EMBL" id="PMS16837.1"/>
    </source>
</evidence>
<dbReference type="Pfam" id="PF01047">
    <property type="entry name" value="MarR"/>
    <property type="match status" value="1"/>
</dbReference>
<dbReference type="PROSITE" id="PS50995">
    <property type="entry name" value="HTH_MARR_2"/>
    <property type="match status" value="1"/>
</dbReference>
<protein>
    <submittedName>
        <fullName evidence="5">MarR family transcriptional regulator</fullName>
    </submittedName>
</protein>